<protein>
    <submittedName>
        <fullName evidence="11">Zinc finger transcription factor ace1</fullName>
    </submittedName>
</protein>
<dbReference type="GO" id="GO:0006357">
    <property type="term" value="P:regulation of transcription by RNA polymerase II"/>
    <property type="evidence" value="ECO:0007669"/>
    <property type="project" value="TreeGrafter"/>
</dbReference>
<feature type="region of interest" description="Disordered" evidence="9">
    <location>
        <begin position="244"/>
        <end position="269"/>
    </location>
</feature>
<feature type="compositionally biased region" description="Basic residues" evidence="9">
    <location>
        <begin position="344"/>
        <end position="353"/>
    </location>
</feature>
<dbReference type="Gene3D" id="3.30.160.60">
    <property type="entry name" value="Classic Zinc Finger"/>
    <property type="match status" value="1"/>
</dbReference>
<feature type="compositionally biased region" description="Polar residues" evidence="9">
    <location>
        <begin position="720"/>
        <end position="730"/>
    </location>
</feature>
<evidence type="ECO:0000256" key="1">
    <source>
        <dbReference type="ARBA" id="ARBA00004123"/>
    </source>
</evidence>
<feature type="compositionally biased region" description="Low complexity" evidence="9">
    <location>
        <begin position="363"/>
        <end position="389"/>
    </location>
</feature>
<gene>
    <name evidence="11" type="ORF">CI238_03341</name>
</gene>
<dbReference type="PANTHER" id="PTHR46179">
    <property type="entry name" value="ZINC FINGER PROTEIN"/>
    <property type="match status" value="1"/>
</dbReference>
<accession>A0A167B9Q6</accession>
<evidence type="ECO:0000256" key="9">
    <source>
        <dbReference type="SAM" id="MobiDB-lite"/>
    </source>
</evidence>
<proteinExistence type="predicted"/>
<sequence>LAAACCFSNQPRRPSTVPLCPSGSSFCVLAHHHASSPSYPPPSSPSFLSTESSSSSSFPLQSSTFRTHTPLPQHVRLVPLRPPHHPFASLLSPNPHPPTSPLVFPPDTSHGPNQNHNFLPCSSSSTRRRVLLGRKKRKLYTISHLCLAYRPLKIRQTDFGLDLNRHACFAVCLLPSLAFRRIIHSIDIILIDTITLSSLDRVLDTRVITVTMSVSVNPRRRTPVTRPESPASSGLSLKTNSLRKGATFHSPTSPTSSLNDALTAPPSLRRSQTNLDDVVDAHCRRMALIVDDIDKSLANINLVSPKVKSFRDDSLPVPRGFLNLPVVDPAMAKEKSKETERRILRPRTRRSSRHHESDSGLGTSVAPTTETEPATTASKKASAITRSAANTSSSTMEKLPALSSKAVNRIHEHVLRPLRAKPALKDFEPIVLDVPRRIREKEIICLRDLEKTLIFMAPERTKTAALYLDFCLTSIRCIQATVEYLSDREQTRPNDRPYTNGYFIDLVEQIRQYAGQLAAAKETGSDASEMDVDPTDEIKLFGGITENGRPAELVRVRKDGKAISMATGLEVDLDDAKSPIQMKRSLSQQLEDDEEIMRSMARRKKNASPEELAPKKCREPGCNKEFKRPCDLTKHEKTHSRPWKCPVKSCKYHEYGWPTEKEMDRHHNDKHSSAPPMYECLYKPCPYKSKRESNCKQHMEKAHGWQYVRTKTNGKKPSSKAGSVTHSTPQLIHMPTPSTSSAATPPPPMDQAQFNFNDPILAPMHTIGPVGDFASHIDGMEFPSYISDEEFDQVLGVSGPFDGQLDMSMSPSDHNTPSTDVSYGPYSYQEGPDFTVNEDIYGAHAQLPTPDRAVFAEKMNMAFPIYQPVPTCQPQMDTVQTAPHISPIGQGNAMLYTPNSLAEVDEGFEDTFTGGANEFCGNDFQLFPANNVTKTYEPLFGEVPSAGLGYSQASQDPFQSLDWNMDYQNFPGQ</sequence>
<reference evidence="11 12" key="1">
    <citation type="submission" date="2015-06" db="EMBL/GenBank/DDBJ databases">
        <title>Survival trade-offs in plant roots during colonization by closely related pathogenic and mutualistic fungi.</title>
        <authorList>
            <person name="Hacquard S."/>
            <person name="Kracher B."/>
            <person name="Hiruma K."/>
            <person name="Weinman A."/>
            <person name="Muench P."/>
            <person name="Garrido Oter R."/>
            <person name="Ver Loren van Themaat E."/>
            <person name="Dallerey J.-F."/>
            <person name="Damm U."/>
            <person name="Henrissat B."/>
            <person name="Lespinet O."/>
            <person name="Thon M."/>
            <person name="Kemen E."/>
            <person name="McHardy A.C."/>
            <person name="Schulze-Lefert P."/>
            <person name="O'Connell R.J."/>
        </authorList>
    </citation>
    <scope>NUCLEOTIDE SEQUENCE [LARGE SCALE GENOMIC DNA]</scope>
    <source>
        <strain evidence="11 12">MAFF 238704</strain>
    </source>
</reference>
<keyword evidence="2" id="KW-0479">Metal-binding</keyword>
<organism evidence="11 12">
    <name type="scientific">Colletotrichum incanum</name>
    <name type="common">Soybean anthracnose fungus</name>
    <dbReference type="NCBI Taxonomy" id="1573173"/>
    <lineage>
        <taxon>Eukaryota</taxon>
        <taxon>Fungi</taxon>
        <taxon>Dikarya</taxon>
        <taxon>Ascomycota</taxon>
        <taxon>Pezizomycotina</taxon>
        <taxon>Sordariomycetes</taxon>
        <taxon>Hypocreomycetidae</taxon>
        <taxon>Glomerellales</taxon>
        <taxon>Glomerellaceae</taxon>
        <taxon>Colletotrichum</taxon>
        <taxon>Colletotrichum spaethianum species complex</taxon>
    </lineage>
</organism>
<evidence type="ECO:0000256" key="5">
    <source>
        <dbReference type="ARBA" id="ARBA00023015"/>
    </source>
</evidence>
<keyword evidence="7" id="KW-0539">Nucleus</keyword>
<dbReference type="InterPro" id="IPR013087">
    <property type="entry name" value="Znf_C2H2_type"/>
</dbReference>
<name>A0A167B9Q6_COLIC</name>
<keyword evidence="3 8" id="KW-0863">Zinc-finger</keyword>
<dbReference type="GO" id="GO:0005634">
    <property type="term" value="C:nucleus"/>
    <property type="evidence" value="ECO:0007669"/>
    <property type="project" value="UniProtKB-SubCell"/>
</dbReference>
<dbReference type="STRING" id="1573173.A0A167B9Q6"/>
<dbReference type="EMBL" id="LFIW01001782">
    <property type="protein sequence ID" value="KZL81059.1"/>
    <property type="molecule type" value="Genomic_DNA"/>
</dbReference>
<dbReference type="PROSITE" id="PS50157">
    <property type="entry name" value="ZINC_FINGER_C2H2_2"/>
    <property type="match status" value="1"/>
</dbReference>
<feature type="compositionally biased region" description="Basic and acidic residues" evidence="9">
    <location>
        <begin position="332"/>
        <end position="343"/>
    </location>
</feature>
<feature type="domain" description="C2H2-type" evidence="10">
    <location>
        <begin position="615"/>
        <end position="644"/>
    </location>
</feature>
<evidence type="ECO:0000256" key="4">
    <source>
        <dbReference type="ARBA" id="ARBA00022833"/>
    </source>
</evidence>
<keyword evidence="6" id="KW-0804">Transcription</keyword>
<keyword evidence="4" id="KW-0862">Zinc</keyword>
<dbReference type="GO" id="GO:0008270">
    <property type="term" value="F:zinc ion binding"/>
    <property type="evidence" value="ECO:0007669"/>
    <property type="project" value="UniProtKB-KW"/>
</dbReference>
<feature type="region of interest" description="Disordered" evidence="9">
    <location>
        <begin position="332"/>
        <end position="400"/>
    </location>
</feature>
<keyword evidence="5" id="KW-0805">Transcription regulation</keyword>
<comment type="caution">
    <text evidence="11">The sequence shown here is derived from an EMBL/GenBank/DDBJ whole genome shotgun (WGS) entry which is preliminary data.</text>
</comment>
<keyword evidence="12" id="KW-1185">Reference proteome</keyword>
<evidence type="ECO:0000256" key="6">
    <source>
        <dbReference type="ARBA" id="ARBA00023163"/>
    </source>
</evidence>
<evidence type="ECO:0000313" key="11">
    <source>
        <dbReference type="EMBL" id="KZL81059.1"/>
    </source>
</evidence>
<evidence type="ECO:0000256" key="2">
    <source>
        <dbReference type="ARBA" id="ARBA00022723"/>
    </source>
</evidence>
<dbReference type="SMART" id="SM00355">
    <property type="entry name" value="ZnF_C2H2"/>
    <property type="match status" value="3"/>
</dbReference>
<dbReference type="Proteomes" id="UP000076584">
    <property type="component" value="Unassembled WGS sequence"/>
</dbReference>
<feature type="non-terminal residue" evidence="11">
    <location>
        <position position="1"/>
    </location>
</feature>
<feature type="compositionally biased region" description="Polar residues" evidence="9">
    <location>
        <begin position="249"/>
        <end position="260"/>
    </location>
</feature>
<evidence type="ECO:0000259" key="10">
    <source>
        <dbReference type="PROSITE" id="PS50157"/>
    </source>
</evidence>
<evidence type="ECO:0000256" key="3">
    <source>
        <dbReference type="ARBA" id="ARBA00022771"/>
    </source>
</evidence>
<dbReference type="PANTHER" id="PTHR46179:SF13">
    <property type="entry name" value="C2H2-TYPE DOMAIN-CONTAINING PROTEIN"/>
    <property type="match status" value="1"/>
</dbReference>
<feature type="region of interest" description="Disordered" evidence="9">
    <location>
        <begin position="711"/>
        <end position="746"/>
    </location>
</feature>
<evidence type="ECO:0000256" key="7">
    <source>
        <dbReference type="ARBA" id="ARBA00023242"/>
    </source>
</evidence>
<dbReference type="PROSITE" id="PS00028">
    <property type="entry name" value="ZINC_FINGER_C2H2_1"/>
    <property type="match status" value="1"/>
</dbReference>
<comment type="subcellular location">
    <subcellularLocation>
        <location evidence="1">Nucleus</location>
    </subcellularLocation>
</comment>
<dbReference type="InterPro" id="IPR051061">
    <property type="entry name" value="Zinc_finger_trans_reg"/>
</dbReference>
<evidence type="ECO:0000313" key="12">
    <source>
        <dbReference type="Proteomes" id="UP000076584"/>
    </source>
</evidence>
<evidence type="ECO:0000256" key="8">
    <source>
        <dbReference type="PROSITE-ProRule" id="PRU00042"/>
    </source>
</evidence>
<dbReference type="AlphaFoldDB" id="A0A167B9Q6"/>